<evidence type="ECO:0000259" key="1">
    <source>
        <dbReference type="SMART" id="SM00481"/>
    </source>
</evidence>
<dbReference type="PANTHER" id="PTHR42924">
    <property type="entry name" value="EXONUCLEASE"/>
    <property type="match status" value="1"/>
</dbReference>
<keyword evidence="3" id="KW-1185">Reference proteome</keyword>
<dbReference type="Gene3D" id="3.20.20.140">
    <property type="entry name" value="Metal-dependent hydrolases"/>
    <property type="match status" value="1"/>
</dbReference>
<dbReference type="InterPro" id="IPR004013">
    <property type="entry name" value="PHP_dom"/>
</dbReference>
<dbReference type="EMBL" id="JAEAGR010000017">
    <property type="protein sequence ID" value="MBH1942095.1"/>
    <property type="molecule type" value="Genomic_DNA"/>
</dbReference>
<dbReference type="CDD" id="cd07432">
    <property type="entry name" value="PHP_HisPPase"/>
    <property type="match status" value="1"/>
</dbReference>
<dbReference type="GO" id="GO:0004534">
    <property type="term" value="F:5'-3' RNA exonuclease activity"/>
    <property type="evidence" value="ECO:0007669"/>
    <property type="project" value="TreeGrafter"/>
</dbReference>
<sequence length="240" mass="27217">MLSLSYDLHIHSCLSPCGDEDMTPANIVHMAKLKNLDVIAVTDHNSCKNCPAVLDMAERNNIVAIPGMELCTMEEVHVLCLFTTLEDALRFDSYVSERLMKIPNDEMIFGKQELYDTDDKIIGYEPYLLINATDISFDDLESIMKEFQGIYIPAHIDKSSNSLLSNLGFIPPESKFSCVEIMDISKKEELKNNNPYLTSCLFITNSDAHTLEKINEPIHYLQAEDRSISSVLQSFLRRIV</sequence>
<organism evidence="2 3">
    <name type="scientific">Mobilitalea sibirica</name>
    <dbReference type="NCBI Taxonomy" id="1462919"/>
    <lineage>
        <taxon>Bacteria</taxon>
        <taxon>Bacillati</taxon>
        <taxon>Bacillota</taxon>
        <taxon>Clostridia</taxon>
        <taxon>Lachnospirales</taxon>
        <taxon>Lachnospiraceae</taxon>
        <taxon>Mobilitalea</taxon>
    </lineage>
</organism>
<dbReference type="RefSeq" id="WP_197662341.1">
    <property type="nucleotide sequence ID" value="NZ_JAEAGR010000017.1"/>
</dbReference>
<dbReference type="InterPro" id="IPR003141">
    <property type="entry name" value="Pol/His_phosphatase_N"/>
</dbReference>
<dbReference type="AlphaFoldDB" id="A0A8J7HC73"/>
<dbReference type="GO" id="GO:0035312">
    <property type="term" value="F:5'-3' DNA exonuclease activity"/>
    <property type="evidence" value="ECO:0007669"/>
    <property type="project" value="TreeGrafter"/>
</dbReference>
<dbReference type="Pfam" id="PF02811">
    <property type="entry name" value="PHP"/>
    <property type="match status" value="1"/>
</dbReference>
<protein>
    <submittedName>
        <fullName evidence="2">PHP domain-containing protein</fullName>
    </submittedName>
</protein>
<dbReference type="InterPro" id="IPR052018">
    <property type="entry name" value="PHP_domain"/>
</dbReference>
<accession>A0A8J7HC73</accession>
<dbReference type="PANTHER" id="PTHR42924:SF3">
    <property type="entry name" value="POLYMERASE_HISTIDINOL PHOSPHATASE N-TERMINAL DOMAIN-CONTAINING PROTEIN"/>
    <property type="match status" value="1"/>
</dbReference>
<dbReference type="Proteomes" id="UP000623269">
    <property type="component" value="Unassembled WGS sequence"/>
</dbReference>
<proteinExistence type="predicted"/>
<feature type="domain" description="Polymerase/histidinol phosphatase N-terminal" evidence="1">
    <location>
        <begin position="6"/>
        <end position="74"/>
    </location>
</feature>
<gene>
    <name evidence="2" type="ORF">I5677_14430</name>
</gene>
<evidence type="ECO:0000313" key="3">
    <source>
        <dbReference type="Proteomes" id="UP000623269"/>
    </source>
</evidence>
<name>A0A8J7HC73_9FIRM</name>
<dbReference type="SMART" id="SM00481">
    <property type="entry name" value="POLIIIAc"/>
    <property type="match status" value="1"/>
</dbReference>
<dbReference type="SUPFAM" id="SSF89550">
    <property type="entry name" value="PHP domain-like"/>
    <property type="match status" value="1"/>
</dbReference>
<comment type="caution">
    <text evidence="2">The sequence shown here is derived from an EMBL/GenBank/DDBJ whole genome shotgun (WGS) entry which is preliminary data.</text>
</comment>
<reference evidence="2" key="1">
    <citation type="submission" date="2020-12" db="EMBL/GenBank/DDBJ databases">
        <title>M. sibirica DSM 26468T genome.</title>
        <authorList>
            <person name="Thieme N."/>
            <person name="Rettenmaier R."/>
            <person name="Zverlov V."/>
            <person name="Liebl W."/>
        </authorList>
    </citation>
    <scope>NUCLEOTIDE SEQUENCE</scope>
    <source>
        <strain evidence="2">DSM 26468</strain>
    </source>
</reference>
<dbReference type="InterPro" id="IPR016195">
    <property type="entry name" value="Pol/histidinol_Pase-like"/>
</dbReference>
<evidence type="ECO:0000313" key="2">
    <source>
        <dbReference type="EMBL" id="MBH1942095.1"/>
    </source>
</evidence>